<keyword evidence="3" id="KW-0285">Flavoprotein</keyword>
<keyword evidence="8" id="KW-1185">Reference proteome</keyword>
<comment type="caution">
    <text evidence="7">The sequence shown here is derived from an EMBL/GenBank/DDBJ whole genome shotgun (WGS) entry which is preliminary data.</text>
</comment>
<dbReference type="SUPFAM" id="SSF51905">
    <property type="entry name" value="FAD/NAD(P)-binding domain"/>
    <property type="match status" value="1"/>
</dbReference>
<dbReference type="PANTHER" id="PTHR42913">
    <property type="entry name" value="APOPTOSIS-INDUCING FACTOR 1"/>
    <property type="match status" value="1"/>
</dbReference>
<dbReference type="EC" id="1.6.5.-" evidence="7"/>
<evidence type="ECO:0000259" key="6">
    <source>
        <dbReference type="Pfam" id="PF07992"/>
    </source>
</evidence>
<dbReference type="PANTHER" id="PTHR42913:SF3">
    <property type="entry name" value="64 KDA MITOCHONDRIAL NADH DEHYDROGENASE (EUROFUNG)"/>
    <property type="match status" value="1"/>
</dbReference>
<dbReference type="GO" id="GO:0016491">
    <property type="term" value="F:oxidoreductase activity"/>
    <property type="evidence" value="ECO:0007669"/>
    <property type="project" value="UniProtKB-KW"/>
</dbReference>
<dbReference type="Gene3D" id="3.50.50.100">
    <property type="match status" value="1"/>
</dbReference>
<dbReference type="InterPro" id="IPR051169">
    <property type="entry name" value="NADH-Q_oxidoreductase"/>
</dbReference>
<dbReference type="EMBL" id="JBHUIJ010000022">
    <property type="protein sequence ID" value="MFD2238755.1"/>
    <property type="molecule type" value="Genomic_DNA"/>
</dbReference>
<feature type="domain" description="FAD/NAD(P)-binding" evidence="6">
    <location>
        <begin position="5"/>
        <end position="329"/>
    </location>
</feature>
<evidence type="ECO:0000256" key="2">
    <source>
        <dbReference type="ARBA" id="ARBA00005272"/>
    </source>
</evidence>
<evidence type="ECO:0000313" key="7">
    <source>
        <dbReference type="EMBL" id="MFD2238755.1"/>
    </source>
</evidence>
<evidence type="ECO:0000313" key="8">
    <source>
        <dbReference type="Proteomes" id="UP001597371"/>
    </source>
</evidence>
<sequence>MPKQRIVILGGGSGGLELASQLGRADGIETILVDKSPSHTWKPRLHEMAAGTVATSLAEISYYLLAALRGFRFEQGEVTGIERAARRVRLAAVTSADGRVLAEAREIAYDRCVVALGGATPDFGTPGVAEHAIRLDGKDDADAFRDRFIGHMIEARATGTPTSVVIVGTGATGTELAAHLRYSERGFVETGAGNEAKLLDITLVEAAPVLMPGIDETLRESIVKRLHSLDVKIVTDAEVSEVTNAELRTRKGETWPADLTVWAAGLAGNPVLKALGDFEIDGKGRIVVDRHLRATVDEAVHVLGDSASFTPEGAERPLPPTAQAASQQAAYLARSLPRRLRGETPEPFSHDDKGRLISLGRAGTVGQVIFGRRQDFMIAGQFAAAAYHGLERQHQWRVLGRLRGSVAILADMVSPAKGPAFKLHGG</sequence>
<keyword evidence="4" id="KW-0274">FAD</keyword>
<comment type="cofactor">
    <cofactor evidence="1">
        <name>FAD</name>
        <dbReference type="ChEBI" id="CHEBI:57692"/>
    </cofactor>
</comment>
<evidence type="ECO:0000256" key="5">
    <source>
        <dbReference type="ARBA" id="ARBA00023002"/>
    </source>
</evidence>
<dbReference type="RefSeq" id="WP_209737223.1">
    <property type="nucleotide sequence ID" value="NZ_CP072611.1"/>
</dbReference>
<reference evidence="8" key="1">
    <citation type="journal article" date="2019" name="Int. J. Syst. Evol. Microbiol.">
        <title>The Global Catalogue of Microorganisms (GCM) 10K type strain sequencing project: providing services to taxonomists for standard genome sequencing and annotation.</title>
        <authorList>
            <consortium name="The Broad Institute Genomics Platform"/>
            <consortium name="The Broad Institute Genome Sequencing Center for Infectious Disease"/>
            <person name="Wu L."/>
            <person name="Ma J."/>
        </authorList>
    </citation>
    <scope>NUCLEOTIDE SEQUENCE [LARGE SCALE GENOMIC DNA]</scope>
    <source>
        <strain evidence="8">ZS-35-S2</strain>
    </source>
</reference>
<accession>A0ABW5CNE4</accession>
<name>A0ABW5CNE4_9HYPH</name>
<protein>
    <submittedName>
        <fullName evidence="7">NAD(P)/FAD-dependent oxidoreductase</fullName>
        <ecNumber evidence="7">1.6.5.-</ecNumber>
    </submittedName>
</protein>
<gene>
    <name evidence="7" type="ORF">ACFSKQ_14970</name>
</gene>
<evidence type="ECO:0000256" key="4">
    <source>
        <dbReference type="ARBA" id="ARBA00022827"/>
    </source>
</evidence>
<dbReference type="Proteomes" id="UP001597371">
    <property type="component" value="Unassembled WGS sequence"/>
</dbReference>
<comment type="similarity">
    <text evidence="2">Belongs to the NADH dehydrogenase family.</text>
</comment>
<dbReference type="InterPro" id="IPR023753">
    <property type="entry name" value="FAD/NAD-binding_dom"/>
</dbReference>
<organism evidence="7 8">
    <name type="scientific">Aureimonas populi</name>
    <dbReference type="NCBI Taxonomy" id="1701758"/>
    <lineage>
        <taxon>Bacteria</taxon>
        <taxon>Pseudomonadati</taxon>
        <taxon>Pseudomonadota</taxon>
        <taxon>Alphaproteobacteria</taxon>
        <taxon>Hyphomicrobiales</taxon>
        <taxon>Aurantimonadaceae</taxon>
        <taxon>Aureimonas</taxon>
    </lineage>
</organism>
<evidence type="ECO:0000256" key="1">
    <source>
        <dbReference type="ARBA" id="ARBA00001974"/>
    </source>
</evidence>
<dbReference type="PRINTS" id="PR00368">
    <property type="entry name" value="FADPNR"/>
</dbReference>
<proteinExistence type="inferred from homology"/>
<keyword evidence="5 7" id="KW-0560">Oxidoreductase</keyword>
<dbReference type="InterPro" id="IPR036188">
    <property type="entry name" value="FAD/NAD-bd_sf"/>
</dbReference>
<evidence type="ECO:0000256" key="3">
    <source>
        <dbReference type="ARBA" id="ARBA00022630"/>
    </source>
</evidence>
<dbReference type="Pfam" id="PF07992">
    <property type="entry name" value="Pyr_redox_2"/>
    <property type="match status" value="1"/>
</dbReference>